<sequence>PHVDPKFYLSASSPISSPHYSSSLGESVDSSNKEAKKKKKQNNQGGNQEVIATVKTNVEKSSNQPQKVKFPYRLCKG</sequence>
<gene>
    <name evidence="2" type="ORF">OYG11_12245</name>
</gene>
<feature type="non-terminal residue" evidence="2">
    <location>
        <position position="77"/>
    </location>
</feature>
<feature type="compositionally biased region" description="Low complexity" evidence="1">
    <location>
        <begin position="10"/>
        <end position="23"/>
    </location>
</feature>
<accession>A0A9Q4H804</accession>
<evidence type="ECO:0000256" key="1">
    <source>
        <dbReference type="SAM" id="MobiDB-lite"/>
    </source>
</evidence>
<reference evidence="2" key="2">
    <citation type="submission" date="2022-12" db="EMBL/GenBank/DDBJ databases">
        <authorList>
            <person name="Kardos G."/>
            <person name="Sarkozi R."/>
            <person name="Laczko L."/>
            <person name="Marton S."/>
            <person name="Makrai L."/>
            <person name="Banyai K."/>
            <person name="Fodor L."/>
        </authorList>
    </citation>
    <scope>NUCLEOTIDE SEQUENCE</scope>
    <source>
        <strain evidence="2">84/14</strain>
    </source>
</reference>
<feature type="non-terminal residue" evidence="2">
    <location>
        <position position="1"/>
    </location>
</feature>
<dbReference type="AlphaFoldDB" id="A0A9Q4H804"/>
<dbReference type="EMBL" id="JAPQFC010000939">
    <property type="protein sequence ID" value="MCY6524969.1"/>
    <property type="molecule type" value="Genomic_DNA"/>
</dbReference>
<dbReference type="Proteomes" id="UP001077788">
    <property type="component" value="Unassembled WGS sequence"/>
</dbReference>
<organism evidence="2 3">
    <name type="scientific">Actinobacillus pleuropneumoniae</name>
    <name type="common">Haemophilus pleuropneumoniae</name>
    <dbReference type="NCBI Taxonomy" id="715"/>
    <lineage>
        <taxon>Bacteria</taxon>
        <taxon>Pseudomonadati</taxon>
        <taxon>Pseudomonadota</taxon>
        <taxon>Gammaproteobacteria</taxon>
        <taxon>Pasteurellales</taxon>
        <taxon>Pasteurellaceae</taxon>
        <taxon>Actinobacillus</taxon>
    </lineage>
</organism>
<reference evidence="2" key="1">
    <citation type="journal article" date="2021" name="Vet Sci">
        <title>O-Serogroups and Pathovirotypes of Escherichia coli Isolated from Post-Weaning Piglets Showing Diarrhoea and/or Oedema in South Korea.</title>
        <authorList>
            <person name="Byun J.W."/>
            <person name="Moon B.Y."/>
            <person name="Do K.H."/>
            <person name="Lee K."/>
            <person name="Lee H.Y."/>
            <person name="Kim W.I."/>
            <person name="So B."/>
            <person name="Lee W.K."/>
        </authorList>
    </citation>
    <scope>NUCLEOTIDE SEQUENCE</scope>
    <source>
        <strain evidence="2">84/14</strain>
    </source>
</reference>
<comment type="caution">
    <text evidence="2">The sequence shown here is derived from an EMBL/GenBank/DDBJ whole genome shotgun (WGS) entry which is preliminary data.</text>
</comment>
<feature type="compositionally biased region" description="Polar residues" evidence="1">
    <location>
        <begin position="54"/>
        <end position="66"/>
    </location>
</feature>
<proteinExistence type="predicted"/>
<name>A0A9Q4H804_ACTPL</name>
<feature type="region of interest" description="Disordered" evidence="1">
    <location>
        <begin position="1"/>
        <end position="77"/>
    </location>
</feature>
<evidence type="ECO:0000313" key="3">
    <source>
        <dbReference type="Proteomes" id="UP001077788"/>
    </source>
</evidence>
<dbReference type="RefSeq" id="WP_267992233.1">
    <property type="nucleotide sequence ID" value="NZ_JAPQFC010000939.1"/>
</dbReference>
<protein>
    <submittedName>
        <fullName evidence="2">Uncharacterized protein</fullName>
    </submittedName>
</protein>
<evidence type="ECO:0000313" key="2">
    <source>
        <dbReference type="EMBL" id="MCY6524969.1"/>
    </source>
</evidence>